<organism evidence="2 3">
    <name type="scientific">Ruminococcus albus SY3</name>
    <dbReference type="NCBI Taxonomy" id="1341156"/>
    <lineage>
        <taxon>Bacteria</taxon>
        <taxon>Bacillati</taxon>
        <taxon>Bacillota</taxon>
        <taxon>Clostridia</taxon>
        <taxon>Eubacteriales</taxon>
        <taxon>Oscillospiraceae</taxon>
        <taxon>Ruminococcus</taxon>
    </lineage>
</organism>
<dbReference type="Proteomes" id="UP000021369">
    <property type="component" value="Unassembled WGS sequence"/>
</dbReference>
<dbReference type="AlphaFoldDB" id="A0A011VSS0"/>
<proteinExistence type="predicted"/>
<comment type="caution">
    <text evidence="2">The sequence shown here is derived from an EMBL/GenBank/DDBJ whole genome shotgun (WGS) entry which is preliminary data.</text>
</comment>
<gene>
    <name evidence="2" type="ORF">RASY3_14515</name>
</gene>
<dbReference type="RefSeq" id="WP_051506614.1">
    <property type="nucleotide sequence ID" value="NZ_JEOB01000004.1"/>
</dbReference>
<dbReference type="InterPro" id="IPR001261">
    <property type="entry name" value="ArgE/DapE_CS"/>
</dbReference>
<dbReference type="PATRIC" id="fig|1341156.4.peg.2552"/>
<dbReference type="PROSITE" id="PS00758">
    <property type="entry name" value="ARGE_DAPE_CPG2_1"/>
    <property type="match status" value="1"/>
</dbReference>
<dbReference type="EMBL" id="JEOB01000004">
    <property type="protein sequence ID" value="EXM37648.1"/>
    <property type="molecule type" value="Genomic_DNA"/>
</dbReference>
<reference evidence="2 3" key="1">
    <citation type="submission" date="2013-06" db="EMBL/GenBank/DDBJ databases">
        <title>Rumen cellulosomics: divergent fiber-degrading strategies revealed by comparative genome-wide analysis of six Ruminococcal strains.</title>
        <authorList>
            <person name="Dassa B."/>
            <person name="Borovok I."/>
            <person name="Lamed R."/>
            <person name="Flint H."/>
            <person name="Yeoman C.J."/>
            <person name="White B."/>
            <person name="Bayer E.A."/>
        </authorList>
    </citation>
    <scope>NUCLEOTIDE SEQUENCE [LARGE SCALE GENOMIC DNA]</scope>
    <source>
        <strain evidence="2 3">SY3</strain>
    </source>
</reference>
<dbReference type="Gene3D" id="3.40.630.10">
    <property type="entry name" value="Zn peptidases"/>
    <property type="match status" value="1"/>
</dbReference>
<accession>A0A011VSS0</accession>
<keyword evidence="1" id="KW-0378">Hydrolase</keyword>
<evidence type="ECO:0000313" key="2">
    <source>
        <dbReference type="EMBL" id="EXM37648.1"/>
    </source>
</evidence>
<keyword evidence="3" id="KW-1185">Reference proteome</keyword>
<evidence type="ECO:0000256" key="1">
    <source>
        <dbReference type="ARBA" id="ARBA00022801"/>
    </source>
</evidence>
<protein>
    <submittedName>
        <fullName evidence="2">Uncharacterized protein</fullName>
    </submittedName>
</protein>
<name>A0A011VSS0_RUMAL</name>
<dbReference type="OrthoDB" id="8441064at2"/>
<sequence>MNKISMSDCCTKPQKTLKPFLRDELIERGYSVLDEDGFLFAEGELPVMLVAHMDTVHHDNCTIVCTSPDGKYWMSPQGIGGDDRCGIYAIMKITETHKCSILFTEDEEIGCVGAKKYAKFIAENSTAIPKNLNYIVELDRKNANDAVFYSCDNAEFEKFVTTDTGFKTAYGSCSDISYVAPALGVAAVNFSSGYYNPHQTCEYINLAELNENIRRVKAIIDKPSDKFEYIEKVKTTYSYNKSSGSSYKEYDYDYYSRGYSSRYDKEDDSYGLDYEGYQISLWAPQNLAFEDFMLDLGLYAQDYAERFSELTRFGKYVVQDKVKNEQYSFQVEEGNPERYYQDENFNIFKYDEELQVMVSCDCEIIGREFSYSSTTTKPWFNKYDAEYFYVIPNALYSDFYNYYMENKDIYEEEECDKKEEPATEDNMENDILKLYN</sequence>
<evidence type="ECO:0000313" key="3">
    <source>
        <dbReference type="Proteomes" id="UP000021369"/>
    </source>
</evidence>
<dbReference type="SUPFAM" id="SSF53187">
    <property type="entry name" value="Zn-dependent exopeptidases"/>
    <property type="match status" value="1"/>
</dbReference>